<gene>
    <name evidence="5" type="ORF">BDK92_2380</name>
</gene>
<organism evidence="5 6">
    <name type="scientific">Micromonospora pisi</name>
    <dbReference type="NCBI Taxonomy" id="589240"/>
    <lineage>
        <taxon>Bacteria</taxon>
        <taxon>Bacillati</taxon>
        <taxon>Actinomycetota</taxon>
        <taxon>Actinomycetes</taxon>
        <taxon>Micromonosporales</taxon>
        <taxon>Micromonosporaceae</taxon>
        <taxon>Micromonospora</taxon>
    </lineage>
</organism>
<keyword evidence="3" id="KW-0949">S-adenosyl-L-methionine</keyword>
<dbReference type="SUPFAM" id="SSF53335">
    <property type="entry name" value="S-adenosyl-L-methionine-dependent methyltransferases"/>
    <property type="match status" value="1"/>
</dbReference>
<dbReference type="CDD" id="cd02440">
    <property type="entry name" value="AdoMet_MTases"/>
    <property type="match status" value="1"/>
</dbReference>
<keyword evidence="2 5" id="KW-0808">Transferase</keyword>
<evidence type="ECO:0000313" key="6">
    <source>
        <dbReference type="Proteomes" id="UP000277671"/>
    </source>
</evidence>
<dbReference type="Proteomes" id="UP000277671">
    <property type="component" value="Unassembled WGS sequence"/>
</dbReference>
<evidence type="ECO:0000256" key="3">
    <source>
        <dbReference type="ARBA" id="ARBA00022691"/>
    </source>
</evidence>
<evidence type="ECO:0000256" key="2">
    <source>
        <dbReference type="ARBA" id="ARBA00022679"/>
    </source>
</evidence>
<dbReference type="AlphaFoldDB" id="A0A495JI58"/>
<accession>A0A495JI58</accession>
<evidence type="ECO:0000313" key="5">
    <source>
        <dbReference type="EMBL" id="RKR88074.1"/>
    </source>
</evidence>
<dbReference type="EMBL" id="RBKT01000001">
    <property type="protein sequence ID" value="RKR88074.1"/>
    <property type="molecule type" value="Genomic_DNA"/>
</dbReference>
<feature type="domain" description="Ribosomal RNA adenine methylase transferase N-terminal" evidence="4">
    <location>
        <begin position="31"/>
        <end position="174"/>
    </location>
</feature>
<protein>
    <submittedName>
        <fullName evidence="5">Phospholipid N-methyltransferase</fullName>
    </submittedName>
</protein>
<evidence type="ECO:0000256" key="1">
    <source>
        <dbReference type="ARBA" id="ARBA00022603"/>
    </source>
</evidence>
<dbReference type="SMART" id="SM00650">
    <property type="entry name" value="rADc"/>
    <property type="match status" value="1"/>
</dbReference>
<comment type="caution">
    <text evidence="5">The sequence shown here is derived from an EMBL/GenBank/DDBJ whole genome shotgun (WGS) entry which is preliminary data.</text>
</comment>
<dbReference type="InterPro" id="IPR020598">
    <property type="entry name" value="rRNA_Ade_methylase_Trfase_N"/>
</dbReference>
<reference evidence="5 6" key="1">
    <citation type="submission" date="2018-10" db="EMBL/GenBank/DDBJ databases">
        <title>Sequencing the genomes of 1000 actinobacteria strains.</title>
        <authorList>
            <person name="Klenk H.-P."/>
        </authorList>
    </citation>
    <scope>NUCLEOTIDE SEQUENCE [LARGE SCALE GENOMIC DNA]</scope>
    <source>
        <strain evidence="5 6">DSM 45175</strain>
    </source>
</reference>
<proteinExistence type="predicted"/>
<dbReference type="InterPro" id="IPR029063">
    <property type="entry name" value="SAM-dependent_MTases_sf"/>
</dbReference>
<sequence length="218" mass="23451">MAVANEKLTFLTQFVRQPMSVGAVAPSSAALANKITAPVPRTGDPVVVELGPGTGAFTGEIQRRLGGRGHQLAIEINSDFAGALSRRYPAVEVISDDARKLRELLAARGHSQADVIVSGLPWAAFSSDLQHNLLDAVADGLADDGAFTTFAYLFAIWTPPAQRLRTALRARFEEVTMGRTVWANLPPALVYHCRRPIRTDAYGSDRSPLRVGTADSLD</sequence>
<dbReference type="Gene3D" id="3.40.50.150">
    <property type="entry name" value="Vaccinia Virus protein VP39"/>
    <property type="match status" value="1"/>
</dbReference>
<keyword evidence="6" id="KW-1185">Reference proteome</keyword>
<name>A0A495JI58_9ACTN</name>
<dbReference type="GO" id="GO:0003723">
    <property type="term" value="F:RNA binding"/>
    <property type="evidence" value="ECO:0007669"/>
    <property type="project" value="UniProtKB-KW"/>
</dbReference>
<dbReference type="GO" id="GO:0000179">
    <property type="term" value="F:rRNA (adenine-N6,N6-)-dimethyltransferase activity"/>
    <property type="evidence" value="ECO:0007669"/>
    <property type="project" value="InterPro"/>
</dbReference>
<evidence type="ECO:0000259" key="4">
    <source>
        <dbReference type="SMART" id="SM00650"/>
    </source>
</evidence>
<keyword evidence="1 5" id="KW-0489">Methyltransferase</keyword>